<feature type="domain" description="RNA polymerase sigma factor 70 region 4 type 2" evidence="7">
    <location>
        <begin position="133"/>
        <end position="182"/>
    </location>
</feature>
<dbReference type="InterPro" id="IPR007627">
    <property type="entry name" value="RNA_pol_sigma70_r2"/>
</dbReference>
<dbReference type="InterPro" id="IPR039425">
    <property type="entry name" value="RNA_pol_sigma-70-like"/>
</dbReference>
<keyword evidence="3" id="KW-0731">Sigma factor</keyword>
<evidence type="ECO:0000256" key="5">
    <source>
        <dbReference type="ARBA" id="ARBA00023163"/>
    </source>
</evidence>
<dbReference type="RefSeq" id="WP_057944968.1">
    <property type="nucleotide sequence ID" value="NZ_CP011131.1"/>
</dbReference>
<dbReference type="InterPro" id="IPR014284">
    <property type="entry name" value="RNA_pol_sigma-70_dom"/>
</dbReference>
<dbReference type="InterPro" id="IPR013324">
    <property type="entry name" value="RNA_pol_sigma_r3/r4-like"/>
</dbReference>
<proteinExistence type="inferred from homology"/>
<evidence type="ECO:0000259" key="7">
    <source>
        <dbReference type="Pfam" id="PF08281"/>
    </source>
</evidence>
<dbReference type="Pfam" id="PF04542">
    <property type="entry name" value="Sigma70_r2"/>
    <property type="match status" value="1"/>
</dbReference>
<keyword evidence="2" id="KW-0805">Transcription regulation</keyword>
<sequence>MNAPAAHAATPADPRYDEWLVVRCQLGERDAFETLIRRWHGPIRGYARRLCGEDELADEIAQDTWLRVLRGIAGLRDGARLRAWLFGIARRALMDRLRGRYAAPPQGEPIDPDSVPADEAAPEHALDHAMDLDRLQRGLDRLPLIEREVLSLFYLQQLSLQDIAQVLELPVGTVKSRLFRARGLLRRQLNPTGADR</sequence>
<dbReference type="PANTHER" id="PTHR43133:SF8">
    <property type="entry name" value="RNA POLYMERASE SIGMA FACTOR HI_1459-RELATED"/>
    <property type="match status" value="1"/>
</dbReference>
<evidence type="ECO:0000256" key="2">
    <source>
        <dbReference type="ARBA" id="ARBA00023015"/>
    </source>
</evidence>
<dbReference type="InterPro" id="IPR036388">
    <property type="entry name" value="WH-like_DNA-bd_sf"/>
</dbReference>
<dbReference type="EMBL" id="CP093547">
    <property type="protein sequence ID" value="UNP29496.1"/>
    <property type="molecule type" value="Genomic_DNA"/>
</dbReference>
<keyword evidence="4" id="KW-0238">DNA-binding</keyword>
<gene>
    <name evidence="8" type="ORF">MOV92_24045</name>
</gene>
<organism evidence="8 9">
    <name type="scientific">Lysobacter gummosus</name>
    <dbReference type="NCBI Taxonomy" id="262324"/>
    <lineage>
        <taxon>Bacteria</taxon>
        <taxon>Pseudomonadati</taxon>
        <taxon>Pseudomonadota</taxon>
        <taxon>Gammaproteobacteria</taxon>
        <taxon>Lysobacterales</taxon>
        <taxon>Lysobacteraceae</taxon>
        <taxon>Lysobacter</taxon>
    </lineage>
</organism>
<dbReference type="InterPro" id="IPR013325">
    <property type="entry name" value="RNA_pol_sigma_r2"/>
</dbReference>
<dbReference type="CDD" id="cd06171">
    <property type="entry name" value="Sigma70_r4"/>
    <property type="match status" value="1"/>
</dbReference>
<evidence type="ECO:0000256" key="4">
    <source>
        <dbReference type="ARBA" id="ARBA00023125"/>
    </source>
</evidence>
<dbReference type="NCBIfam" id="TIGR02937">
    <property type="entry name" value="sigma70-ECF"/>
    <property type="match status" value="1"/>
</dbReference>
<dbReference type="Pfam" id="PF08281">
    <property type="entry name" value="Sigma70_r4_2"/>
    <property type="match status" value="1"/>
</dbReference>
<keyword evidence="9" id="KW-1185">Reference proteome</keyword>
<dbReference type="Gene3D" id="1.10.10.10">
    <property type="entry name" value="Winged helix-like DNA-binding domain superfamily/Winged helix DNA-binding domain"/>
    <property type="match status" value="1"/>
</dbReference>
<protein>
    <submittedName>
        <fullName evidence="8">RNA polymerase sigma factor</fullName>
    </submittedName>
</protein>
<feature type="domain" description="RNA polymerase sigma-70 region 2" evidence="6">
    <location>
        <begin position="35"/>
        <end position="100"/>
    </location>
</feature>
<evidence type="ECO:0000259" key="6">
    <source>
        <dbReference type="Pfam" id="PF04542"/>
    </source>
</evidence>
<keyword evidence="5" id="KW-0804">Transcription</keyword>
<name>A0ABY3XEC9_9GAMM</name>
<dbReference type="SUPFAM" id="SSF88946">
    <property type="entry name" value="Sigma2 domain of RNA polymerase sigma factors"/>
    <property type="match status" value="1"/>
</dbReference>
<dbReference type="SUPFAM" id="SSF88659">
    <property type="entry name" value="Sigma3 and sigma4 domains of RNA polymerase sigma factors"/>
    <property type="match status" value="1"/>
</dbReference>
<evidence type="ECO:0000256" key="3">
    <source>
        <dbReference type="ARBA" id="ARBA00023082"/>
    </source>
</evidence>
<comment type="similarity">
    <text evidence="1">Belongs to the sigma-70 factor family. ECF subfamily.</text>
</comment>
<evidence type="ECO:0000313" key="8">
    <source>
        <dbReference type="EMBL" id="UNP29496.1"/>
    </source>
</evidence>
<evidence type="ECO:0000256" key="1">
    <source>
        <dbReference type="ARBA" id="ARBA00010641"/>
    </source>
</evidence>
<dbReference type="PANTHER" id="PTHR43133">
    <property type="entry name" value="RNA POLYMERASE ECF-TYPE SIGMA FACTO"/>
    <property type="match status" value="1"/>
</dbReference>
<evidence type="ECO:0000313" key="9">
    <source>
        <dbReference type="Proteomes" id="UP000829194"/>
    </source>
</evidence>
<dbReference type="InterPro" id="IPR013249">
    <property type="entry name" value="RNA_pol_sigma70_r4_t2"/>
</dbReference>
<dbReference type="Proteomes" id="UP000829194">
    <property type="component" value="Chromosome"/>
</dbReference>
<reference evidence="8 9" key="1">
    <citation type="submission" date="2022-03" db="EMBL/GenBank/DDBJ databases">
        <title>Complete genome sequence of Lysobacter capsici VKM B-2533 and Lysobacter gummosus 10.1.1, promising sources of lytic agents.</title>
        <authorList>
            <person name="Tarlachkov S.V."/>
            <person name="Kudryakova I.V."/>
            <person name="Afoshin A.S."/>
            <person name="Leontyevskaya E.A."/>
            <person name="Leontyevskaya N.V."/>
        </authorList>
    </citation>
    <scope>NUCLEOTIDE SEQUENCE [LARGE SCALE GENOMIC DNA]</scope>
    <source>
        <strain evidence="8 9">10.1.1</strain>
    </source>
</reference>
<accession>A0ABY3XEC9</accession>
<dbReference type="Gene3D" id="1.10.1740.10">
    <property type="match status" value="1"/>
</dbReference>